<dbReference type="Gene3D" id="3.20.20.80">
    <property type="entry name" value="Glycosidases"/>
    <property type="match status" value="1"/>
</dbReference>
<dbReference type="EMBL" id="DSMG01000053">
    <property type="protein sequence ID" value="HDX30761.1"/>
    <property type="molecule type" value="Genomic_DNA"/>
</dbReference>
<evidence type="ECO:0000256" key="3">
    <source>
        <dbReference type="ARBA" id="ARBA00022989"/>
    </source>
</evidence>
<feature type="transmembrane region" description="Helical" evidence="5">
    <location>
        <begin position="381"/>
        <end position="402"/>
    </location>
</feature>
<protein>
    <recommendedName>
        <fullName evidence="6">O-antigen ligase-related domain-containing protein</fullName>
    </recommendedName>
</protein>
<dbReference type="AlphaFoldDB" id="A0A7C1JGD1"/>
<comment type="subcellular location">
    <subcellularLocation>
        <location evidence="1">Membrane</location>
        <topology evidence="1">Multi-pass membrane protein</topology>
    </subcellularLocation>
</comment>
<feature type="transmembrane region" description="Helical" evidence="5">
    <location>
        <begin position="805"/>
        <end position="823"/>
    </location>
</feature>
<accession>A0A7C1JGD1</accession>
<evidence type="ECO:0000256" key="5">
    <source>
        <dbReference type="SAM" id="Phobius"/>
    </source>
</evidence>
<sequence>MLYGVLCASIAAAGLLWRLTLEGGVGLQRAPVHASAPGAQPPFVGVNIAIDAYAPEQLALRLRQLRAAGFGWVRFHLPWRAMEPAPGQITWDVADRVLEQIVNADLEPVVVLVAAPDWALRELDRSAGVQTGPPADFADFARFAESFAQRYSDRVRYYQIWDEPNIAPNWGHRHINPVEYAQMLRAVAPAIRQADPDAVILAAALAPTVDRGHLAIDEMFYLQRMIAAGAAPFFDVVTIQPFGFGYAATDPRQRSEILNFSRAAQIRRALVDSGLGGKPIWAVRFGWNRMLNSPWGTVTPQAQARYTHDALERAWNEWPWLRAMGWVIDRPAEAPGMPAWGFALTEPAGTPAPVYTALSAWLQTPRPRPDVGKVTIPLVEWAVLWIAMALAAWRGLAAAQIVDWRAGLQRWRCAPWWVHLLAWGGLVIVYYLATFPPLIGLCWLAAVWLCLAQPQVGLWLALALIPFYFQHKELELVNWVLTVPPAHALLMALLPAVMVAIRRNRRSSHSNLYWWELVPVLLLPLTLLSAVNAWNGPAFARGALDLVIAPLAAWLAVRTLTTTPEERSRALWALCVGGMLTAFVGLVNWLRGQGAEVDGIQRLVGPHFSPNHTALYLERSLFVGLAGWALIGKRWRMVVAVALLGMATALVLTGSRGALFLALPVGLATFTGFLLWRRPAFVRWLRMRRRLLLSTMVLLAALLTLNLFWQQERLGNVQTVELRLTLWMAAFALWRDHFWVGVGPGSFFWTYPAYLPVGAVEVDQLHPHSVWLELVTTWGVLGLAWFILCVLALRCAVRNRLHGKTVGFWLAAGACAGLAAGLAHAQSDAFMLLADIAMWNAVAWGLATAPDP</sequence>
<feature type="transmembrane region" description="Helical" evidence="5">
    <location>
        <begin position="476"/>
        <end position="501"/>
    </location>
</feature>
<dbReference type="Pfam" id="PF04932">
    <property type="entry name" value="Wzy_C"/>
    <property type="match status" value="1"/>
</dbReference>
<dbReference type="PANTHER" id="PTHR12631:SF10">
    <property type="entry name" value="BETA-XYLOSIDASE-LIKE PROTEIN-RELATED"/>
    <property type="match status" value="1"/>
</dbReference>
<feature type="transmembrane region" description="Helical" evidence="5">
    <location>
        <begin position="635"/>
        <end position="652"/>
    </location>
</feature>
<gene>
    <name evidence="7" type="ORF">ENQ20_04630</name>
</gene>
<evidence type="ECO:0000313" key="7">
    <source>
        <dbReference type="EMBL" id="HDX30761.1"/>
    </source>
</evidence>
<dbReference type="InterPro" id="IPR007016">
    <property type="entry name" value="O-antigen_ligase-rel_domated"/>
</dbReference>
<feature type="transmembrane region" description="Helical" evidence="5">
    <location>
        <begin position="414"/>
        <end position="433"/>
    </location>
</feature>
<keyword evidence="2 5" id="KW-0812">Transmembrane</keyword>
<keyword evidence="4 5" id="KW-0472">Membrane</keyword>
<comment type="caution">
    <text evidence="7">The sequence shown here is derived from an EMBL/GenBank/DDBJ whole genome shotgun (WGS) entry which is preliminary data.</text>
</comment>
<feature type="transmembrane region" description="Helical" evidence="5">
    <location>
        <begin position="569"/>
        <end position="590"/>
    </location>
</feature>
<evidence type="ECO:0000256" key="2">
    <source>
        <dbReference type="ARBA" id="ARBA00022692"/>
    </source>
</evidence>
<feature type="transmembrane region" description="Helical" evidence="5">
    <location>
        <begin position="658"/>
        <end position="676"/>
    </location>
</feature>
<proteinExistence type="predicted"/>
<feature type="transmembrane region" description="Helical" evidence="5">
    <location>
        <begin position="691"/>
        <end position="709"/>
    </location>
</feature>
<dbReference type="GO" id="GO:0004553">
    <property type="term" value="F:hydrolase activity, hydrolyzing O-glycosyl compounds"/>
    <property type="evidence" value="ECO:0007669"/>
    <property type="project" value="TreeGrafter"/>
</dbReference>
<dbReference type="InterPro" id="IPR051923">
    <property type="entry name" value="Glycosyl_Hydrolase_39"/>
</dbReference>
<feature type="transmembrane region" description="Helical" evidence="5">
    <location>
        <begin position="770"/>
        <end position="793"/>
    </location>
</feature>
<keyword evidence="3 5" id="KW-1133">Transmembrane helix</keyword>
<name>A0A7C1JGD1_9CHLR</name>
<evidence type="ECO:0000256" key="1">
    <source>
        <dbReference type="ARBA" id="ARBA00004141"/>
    </source>
</evidence>
<reference evidence="7" key="1">
    <citation type="journal article" date="2020" name="mSystems">
        <title>Genome- and Community-Level Interaction Insights into Carbon Utilization and Element Cycling Functions of Hydrothermarchaeota in Hydrothermal Sediment.</title>
        <authorList>
            <person name="Zhou Z."/>
            <person name="Liu Y."/>
            <person name="Xu W."/>
            <person name="Pan J."/>
            <person name="Luo Z.H."/>
            <person name="Li M."/>
        </authorList>
    </citation>
    <scope>NUCLEOTIDE SEQUENCE [LARGE SCALE GENOMIC DNA]</scope>
    <source>
        <strain evidence="7">SpSt-289</strain>
    </source>
</reference>
<feature type="transmembrane region" description="Helical" evidence="5">
    <location>
        <begin position="513"/>
        <end position="531"/>
    </location>
</feature>
<dbReference type="PANTHER" id="PTHR12631">
    <property type="entry name" value="ALPHA-L-IDURONIDASE"/>
    <property type="match status" value="1"/>
</dbReference>
<dbReference type="InterPro" id="IPR017853">
    <property type="entry name" value="GH"/>
</dbReference>
<dbReference type="GO" id="GO:0016020">
    <property type="term" value="C:membrane"/>
    <property type="evidence" value="ECO:0007669"/>
    <property type="project" value="UniProtKB-SubCell"/>
</dbReference>
<evidence type="ECO:0000256" key="4">
    <source>
        <dbReference type="ARBA" id="ARBA00023136"/>
    </source>
</evidence>
<feature type="domain" description="O-antigen ligase-related" evidence="6">
    <location>
        <begin position="642"/>
        <end position="787"/>
    </location>
</feature>
<evidence type="ECO:0000259" key="6">
    <source>
        <dbReference type="Pfam" id="PF04932"/>
    </source>
</evidence>
<dbReference type="SUPFAM" id="SSF51445">
    <property type="entry name" value="(Trans)glycosidases"/>
    <property type="match status" value="1"/>
</dbReference>
<feature type="transmembrane region" description="Helical" evidence="5">
    <location>
        <begin position="538"/>
        <end position="557"/>
    </location>
</feature>
<organism evidence="7">
    <name type="scientific">Caldilinea aerophila</name>
    <dbReference type="NCBI Taxonomy" id="133453"/>
    <lineage>
        <taxon>Bacteria</taxon>
        <taxon>Bacillati</taxon>
        <taxon>Chloroflexota</taxon>
        <taxon>Caldilineae</taxon>
        <taxon>Caldilineales</taxon>
        <taxon>Caldilineaceae</taxon>
        <taxon>Caldilinea</taxon>
    </lineage>
</organism>